<evidence type="ECO:0000313" key="2">
    <source>
        <dbReference type="EMBL" id="DAG05955.1"/>
    </source>
</evidence>
<organism evidence="2">
    <name type="scientific">Myoviridae sp. ctkfK18</name>
    <dbReference type="NCBI Taxonomy" id="2825165"/>
    <lineage>
        <taxon>Viruses</taxon>
        <taxon>Duplodnaviria</taxon>
        <taxon>Heunggongvirae</taxon>
        <taxon>Uroviricota</taxon>
        <taxon>Caudoviricetes</taxon>
    </lineage>
</organism>
<reference evidence="2" key="1">
    <citation type="journal article" date="2021" name="Proc. Natl. Acad. Sci. U.S.A.">
        <title>A Catalog of Tens of Thousands of Viruses from Human Metagenomes Reveals Hidden Associations with Chronic Diseases.</title>
        <authorList>
            <person name="Tisza M.J."/>
            <person name="Buck C.B."/>
        </authorList>
    </citation>
    <scope>NUCLEOTIDE SEQUENCE</scope>
    <source>
        <strain evidence="2">CtkfK18</strain>
    </source>
</reference>
<keyword evidence="1" id="KW-0812">Transmembrane</keyword>
<keyword evidence="1" id="KW-1133">Transmembrane helix</keyword>
<feature type="transmembrane region" description="Helical" evidence="1">
    <location>
        <begin position="38"/>
        <end position="56"/>
    </location>
</feature>
<dbReference type="EMBL" id="BK016265">
    <property type="protein sequence ID" value="DAG05955.1"/>
    <property type="molecule type" value="Genomic_DNA"/>
</dbReference>
<keyword evidence="1" id="KW-0472">Membrane</keyword>
<protein>
    <submittedName>
        <fullName evidence="2">Uncharacterized protein</fullName>
    </submittedName>
</protein>
<accession>A0A8S5VH63</accession>
<proteinExistence type="predicted"/>
<sequence length="65" mass="6927">MKVNWKIVKDILKPTSTASIIGGVLIAAAGKYTDDKSSQIAGAFLVGAGLLIKGVYTYKLKEENK</sequence>
<name>A0A8S5VH63_9CAUD</name>
<evidence type="ECO:0000256" key="1">
    <source>
        <dbReference type="SAM" id="Phobius"/>
    </source>
</evidence>
<feature type="transmembrane region" description="Helical" evidence="1">
    <location>
        <begin position="12"/>
        <end position="32"/>
    </location>
</feature>